<dbReference type="SUPFAM" id="SSF53474">
    <property type="entry name" value="alpha/beta-Hydrolases"/>
    <property type="match status" value="1"/>
</dbReference>
<keyword evidence="4" id="KW-1185">Reference proteome</keyword>
<evidence type="ECO:0000313" key="3">
    <source>
        <dbReference type="EMBL" id="WUV44778.1"/>
    </source>
</evidence>
<proteinExistence type="predicted"/>
<reference evidence="3" key="1">
    <citation type="submission" date="2022-10" db="EMBL/GenBank/DDBJ databases">
        <title>The complete genomes of actinobacterial strains from the NBC collection.</title>
        <authorList>
            <person name="Joergensen T.S."/>
            <person name="Alvarez Arevalo M."/>
            <person name="Sterndorff E.B."/>
            <person name="Faurdal D."/>
            <person name="Vuksanovic O."/>
            <person name="Mourched A.-S."/>
            <person name="Charusanti P."/>
            <person name="Shaw S."/>
            <person name="Blin K."/>
            <person name="Weber T."/>
        </authorList>
    </citation>
    <scope>NUCLEOTIDE SEQUENCE</scope>
    <source>
        <strain evidence="3">NBC_01482</strain>
    </source>
</reference>
<dbReference type="GO" id="GO:0016787">
    <property type="term" value="F:hydrolase activity"/>
    <property type="evidence" value="ECO:0007669"/>
    <property type="project" value="UniProtKB-KW"/>
</dbReference>
<dbReference type="InterPro" id="IPR050300">
    <property type="entry name" value="GDXG_lipolytic_enzyme"/>
</dbReference>
<protein>
    <submittedName>
        <fullName evidence="3">Alpha/beta hydrolase</fullName>
    </submittedName>
</protein>
<sequence length="315" mass="34679">MTSTDVAGSPIRMRSRLNGQLLFWFSKGMARVLAPHYDTMEGLQSAIRKDRARGPARPPKRLLRKLVVREELHDDMLVFRVSPRGGATNKKLQLLYLHGGAFVLDLQRIQWNLVARLLAEVDADMTIPIYPLGPEATWQQTMAAVEKVYLDLANEHGASNVVVTGDSAGGGLSLLLAQAMRDNEKPMPNALVLFSPIFDLSASGEDQPALERRDPSLSLSLVKNAFDLWAPSMSPQDPRISPLFADHANLPPTIVFSGDREILDSDARRLKEVNPAIQHLSYAEMAHVFPIGGTREGTHAMREAAAFIKASTQQG</sequence>
<accession>A0ABZ1YP36</accession>
<dbReference type="Gene3D" id="3.40.50.1820">
    <property type="entry name" value="alpha/beta hydrolase"/>
    <property type="match status" value="1"/>
</dbReference>
<dbReference type="Pfam" id="PF07859">
    <property type="entry name" value="Abhydrolase_3"/>
    <property type="match status" value="1"/>
</dbReference>
<dbReference type="InterPro" id="IPR013094">
    <property type="entry name" value="AB_hydrolase_3"/>
</dbReference>
<feature type="domain" description="Alpha/beta hydrolase fold-3" evidence="2">
    <location>
        <begin position="94"/>
        <end position="289"/>
    </location>
</feature>
<dbReference type="EMBL" id="CP109441">
    <property type="protein sequence ID" value="WUV44778.1"/>
    <property type="molecule type" value="Genomic_DNA"/>
</dbReference>
<evidence type="ECO:0000313" key="4">
    <source>
        <dbReference type="Proteomes" id="UP001432062"/>
    </source>
</evidence>
<name>A0ABZ1YP36_9NOCA</name>
<keyword evidence="1 3" id="KW-0378">Hydrolase</keyword>
<gene>
    <name evidence="3" type="ORF">OG563_37440</name>
</gene>
<dbReference type="InterPro" id="IPR029058">
    <property type="entry name" value="AB_hydrolase_fold"/>
</dbReference>
<dbReference type="PANTHER" id="PTHR48081:SF8">
    <property type="entry name" value="ALPHA_BETA HYDROLASE FOLD-3 DOMAIN-CONTAINING PROTEIN-RELATED"/>
    <property type="match status" value="1"/>
</dbReference>
<dbReference type="Proteomes" id="UP001432062">
    <property type="component" value="Chromosome"/>
</dbReference>
<dbReference type="PANTHER" id="PTHR48081">
    <property type="entry name" value="AB HYDROLASE SUPERFAMILY PROTEIN C4A8.06C"/>
    <property type="match status" value="1"/>
</dbReference>
<evidence type="ECO:0000259" key="2">
    <source>
        <dbReference type="Pfam" id="PF07859"/>
    </source>
</evidence>
<organism evidence="3 4">
    <name type="scientific">Nocardia vinacea</name>
    <dbReference type="NCBI Taxonomy" id="96468"/>
    <lineage>
        <taxon>Bacteria</taxon>
        <taxon>Bacillati</taxon>
        <taxon>Actinomycetota</taxon>
        <taxon>Actinomycetes</taxon>
        <taxon>Mycobacteriales</taxon>
        <taxon>Nocardiaceae</taxon>
        <taxon>Nocardia</taxon>
    </lineage>
</organism>
<evidence type="ECO:0000256" key="1">
    <source>
        <dbReference type="ARBA" id="ARBA00022801"/>
    </source>
</evidence>
<dbReference type="RefSeq" id="WP_329407880.1">
    <property type="nucleotide sequence ID" value="NZ_CP109441.1"/>
</dbReference>